<protein>
    <recommendedName>
        <fullName evidence="6">C2H2-type domain-containing protein</fullName>
    </recommendedName>
</protein>
<evidence type="ECO:0000256" key="2">
    <source>
        <dbReference type="ARBA" id="ARBA00022771"/>
    </source>
</evidence>
<evidence type="ECO:0000313" key="8">
    <source>
        <dbReference type="Proteomes" id="UP000240883"/>
    </source>
</evidence>
<keyword evidence="3" id="KW-0862">Zinc</keyword>
<reference evidence="7 8" key="1">
    <citation type="journal article" date="2018" name="Front. Microbiol.">
        <title>Genome-Wide Analysis of Corynespora cassiicola Leaf Fall Disease Putative Effectors.</title>
        <authorList>
            <person name="Lopez D."/>
            <person name="Ribeiro S."/>
            <person name="Label P."/>
            <person name="Fumanal B."/>
            <person name="Venisse J.S."/>
            <person name="Kohler A."/>
            <person name="de Oliveira R.R."/>
            <person name="Labutti K."/>
            <person name="Lipzen A."/>
            <person name="Lail K."/>
            <person name="Bauer D."/>
            <person name="Ohm R.A."/>
            <person name="Barry K.W."/>
            <person name="Spatafora J."/>
            <person name="Grigoriev I.V."/>
            <person name="Martin F.M."/>
            <person name="Pujade-Renaud V."/>
        </authorList>
    </citation>
    <scope>NUCLEOTIDE SEQUENCE [LARGE SCALE GENOMIC DNA]</scope>
    <source>
        <strain evidence="7 8">Philippines</strain>
    </source>
</reference>
<dbReference type="Gene3D" id="3.30.160.60">
    <property type="entry name" value="Classic Zinc Finger"/>
    <property type="match status" value="1"/>
</dbReference>
<dbReference type="PANTHER" id="PTHR23235:SF120">
    <property type="entry name" value="KRUPPEL-LIKE FACTOR 15"/>
    <property type="match status" value="1"/>
</dbReference>
<dbReference type="Proteomes" id="UP000240883">
    <property type="component" value="Unassembled WGS sequence"/>
</dbReference>
<dbReference type="InterPro" id="IPR013087">
    <property type="entry name" value="Znf_C2H2_type"/>
</dbReference>
<dbReference type="OrthoDB" id="10018191at2759"/>
<dbReference type="GO" id="GO:0000981">
    <property type="term" value="F:DNA-binding transcription factor activity, RNA polymerase II-specific"/>
    <property type="evidence" value="ECO:0007669"/>
    <property type="project" value="TreeGrafter"/>
</dbReference>
<dbReference type="EMBL" id="KZ678128">
    <property type="protein sequence ID" value="PSN74982.1"/>
    <property type="molecule type" value="Genomic_DNA"/>
</dbReference>
<feature type="compositionally biased region" description="Basic residues" evidence="5">
    <location>
        <begin position="253"/>
        <end position="270"/>
    </location>
</feature>
<keyword evidence="2 4" id="KW-0863">Zinc-finger</keyword>
<dbReference type="GO" id="GO:0008270">
    <property type="term" value="F:zinc ion binding"/>
    <property type="evidence" value="ECO:0007669"/>
    <property type="project" value="UniProtKB-KW"/>
</dbReference>
<feature type="compositionally biased region" description="Polar residues" evidence="5">
    <location>
        <begin position="9"/>
        <end position="25"/>
    </location>
</feature>
<name>A0A2T2PBD6_CORCC</name>
<dbReference type="PROSITE" id="PS50157">
    <property type="entry name" value="ZINC_FINGER_C2H2_2"/>
    <property type="match status" value="1"/>
</dbReference>
<keyword evidence="8" id="KW-1185">Reference proteome</keyword>
<feature type="region of interest" description="Disordered" evidence="5">
    <location>
        <begin position="244"/>
        <end position="275"/>
    </location>
</feature>
<feature type="region of interest" description="Disordered" evidence="5">
    <location>
        <begin position="392"/>
        <end position="411"/>
    </location>
</feature>
<gene>
    <name evidence="7" type="ORF">BS50DRAFT_671249</name>
</gene>
<dbReference type="GO" id="GO:0000978">
    <property type="term" value="F:RNA polymerase II cis-regulatory region sequence-specific DNA binding"/>
    <property type="evidence" value="ECO:0007669"/>
    <property type="project" value="TreeGrafter"/>
</dbReference>
<evidence type="ECO:0000313" key="7">
    <source>
        <dbReference type="EMBL" id="PSN74982.1"/>
    </source>
</evidence>
<evidence type="ECO:0000256" key="5">
    <source>
        <dbReference type="SAM" id="MobiDB-lite"/>
    </source>
</evidence>
<evidence type="ECO:0000256" key="4">
    <source>
        <dbReference type="PROSITE-ProRule" id="PRU00042"/>
    </source>
</evidence>
<evidence type="ECO:0000256" key="1">
    <source>
        <dbReference type="ARBA" id="ARBA00022723"/>
    </source>
</evidence>
<dbReference type="PROSITE" id="PS00028">
    <property type="entry name" value="ZINC_FINGER_C2H2_1"/>
    <property type="match status" value="1"/>
</dbReference>
<dbReference type="PANTHER" id="PTHR23235">
    <property type="entry name" value="KRUEPPEL-LIKE TRANSCRIPTION FACTOR"/>
    <property type="match status" value="1"/>
</dbReference>
<feature type="region of interest" description="Disordered" evidence="5">
    <location>
        <begin position="1"/>
        <end position="42"/>
    </location>
</feature>
<accession>A0A2T2PBD6</accession>
<dbReference type="AlphaFoldDB" id="A0A2T2PBD6"/>
<organism evidence="7 8">
    <name type="scientific">Corynespora cassiicola Philippines</name>
    <dbReference type="NCBI Taxonomy" id="1448308"/>
    <lineage>
        <taxon>Eukaryota</taxon>
        <taxon>Fungi</taxon>
        <taxon>Dikarya</taxon>
        <taxon>Ascomycota</taxon>
        <taxon>Pezizomycotina</taxon>
        <taxon>Dothideomycetes</taxon>
        <taxon>Pleosporomycetidae</taxon>
        <taxon>Pleosporales</taxon>
        <taxon>Corynesporascaceae</taxon>
        <taxon>Corynespora</taxon>
    </lineage>
</organism>
<evidence type="ECO:0000259" key="6">
    <source>
        <dbReference type="PROSITE" id="PS50157"/>
    </source>
</evidence>
<sequence length="411" mass="46287">MSMAGYMGYSQSQSQDECQPPSSIGPSPGFLTPPPPYNFEGRRHSIASSQSSAASFSSYSSDYSMPHTPACTQSPITEESFADVMAYDLGSTFNSQPTNSIQLQADSKSFASSENMFESWTMITPNAPLPEEDHQLDETMNADLDMSWVNVPTNMCLNSSPCMLPSDMSNSDNFRLYWGLRAQYPDIAGPIMMHDPFMNTSSMEEVAASFPQTPQEVCFKREESFSEDVDVKYEEVDEGLTRSIHVSPTGGKTVKRERRTRRVPKKRSKSAGHDNSWETGIGIKFHLHEGVVRDEKGRLQKGYCAPTKKFACSFQGCTKKFKRPEHRRRHEDSHSGKNVYHCSLPTEICKKSFNRFDNCMAHHFTHIRKPGKEGGRNDKFTLEEVLSFVTNPKTAEKLRRSAPMQSQANEQ</sequence>
<keyword evidence="1" id="KW-0479">Metal-binding</keyword>
<evidence type="ECO:0000256" key="3">
    <source>
        <dbReference type="ARBA" id="ARBA00022833"/>
    </source>
</evidence>
<proteinExistence type="predicted"/>
<feature type="domain" description="C2H2-type" evidence="6">
    <location>
        <begin position="310"/>
        <end position="339"/>
    </location>
</feature>
<dbReference type="STRING" id="1448308.A0A2T2PBD6"/>